<keyword evidence="2" id="KW-1133">Transmembrane helix</keyword>
<keyword evidence="2" id="KW-0472">Membrane</keyword>
<evidence type="ECO:0008006" key="6">
    <source>
        <dbReference type="Google" id="ProtNLM"/>
    </source>
</evidence>
<name>A0A9E7DCN8_9ACTO</name>
<dbReference type="AlphaFoldDB" id="A0A9E7DCN8"/>
<gene>
    <name evidence="4" type="ORF">M3I41_02705</name>
</gene>
<keyword evidence="3" id="KW-0732">Signal</keyword>
<proteinExistence type="predicted"/>
<feature type="region of interest" description="Disordered" evidence="1">
    <location>
        <begin position="471"/>
        <end position="502"/>
    </location>
</feature>
<evidence type="ECO:0000256" key="2">
    <source>
        <dbReference type="SAM" id="Phobius"/>
    </source>
</evidence>
<sequence>MVPSWLLAANRRRSSALAGLCIAALALPTLANAAPEQSVENERTWVGTQIGSTIAKDRFCDVNGDGRGYGSTSSGKQDIVTASPSGLVTVIPGGNPGGKMPVAGTSSFKIPASPNVSVSCVADVDHDGKDEILVSSSTAGKAWLIYGRTDFSDVDYTKLSEKGQGFTITGTPGTTNFSAVYANKKYDGEYTSDIVVLNPEGDHSVAYLLPAERRGDIDLNKPEHYTTNQKLYSPTGMFFDSIQPVSNVDVGGHTYYVITASDANGKHGKAWLVADIISYPDLDDSLRRAVEITLEGNTYLGKATTAASAGDVNGDGYDDTLIGFNGGVALLYSGHSTYTINSANQTDPNVAVLTGTGSGWSVASYAREGKPNLVAVGAPHAGDGEVYYFPTTAFTAGSHPISGLGDQVTTIKAKQPGTRFGISVAFSGAWPTETPILVAGADNATKETPASAADFGPNAYIQAVYLGPAATPTPVPTQTAPAAPTQEPTAEPTREPTAAPTQEPTAIAIPQEPRTPLAPLPVVPAKPSPLPAPVDAGVLVTDKLPSANAKVKTGAVHSSKLAITGLDAASGLVALALLTTGAGALVLRSRRSA</sequence>
<dbReference type="InterPro" id="IPR028994">
    <property type="entry name" value="Integrin_alpha_N"/>
</dbReference>
<feature type="signal peptide" evidence="3">
    <location>
        <begin position="1"/>
        <end position="33"/>
    </location>
</feature>
<keyword evidence="2" id="KW-0812">Transmembrane</keyword>
<evidence type="ECO:0000256" key="3">
    <source>
        <dbReference type="SAM" id="SignalP"/>
    </source>
</evidence>
<reference evidence="4" key="1">
    <citation type="submission" date="2022-05" db="EMBL/GenBank/DDBJ databases">
        <title>Using nanopore sequencing to obtain complete genomes from saliva samples.</title>
        <authorList>
            <person name="Baker J.L."/>
        </authorList>
    </citation>
    <scope>NUCLEOTIDE SEQUENCE</scope>
    <source>
        <strain evidence="4">JCVI-JB-Ag32</strain>
    </source>
</reference>
<feature type="transmembrane region" description="Helical" evidence="2">
    <location>
        <begin position="568"/>
        <end position="587"/>
    </location>
</feature>
<protein>
    <recommendedName>
        <fullName evidence="6">FG-GAP repeat protein</fullName>
    </recommendedName>
</protein>
<dbReference type="KEGG" id="agh:M3I41_02705"/>
<evidence type="ECO:0000313" key="5">
    <source>
        <dbReference type="Proteomes" id="UP000830236"/>
    </source>
</evidence>
<dbReference type="Proteomes" id="UP000830236">
    <property type="component" value="Chromosome"/>
</dbReference>
<dbReference type="Gene3D" id="2.130.10.130">
    <property type="entry name" value="Integrin alpha, N-terminal"/>
    <property type="match status" value="2"/>
</dbReference>
<feature type="chain" id="PRO_5038878054" description="FG-GAP repeat protein" evidence="3">
    <location>
        <begin position="34"/>
        <end position="593"/>
    </location>
</feature>
<evidence type="ECO:0000256" key="1">
    <source>
        <dbReference type="SAM" id="MobiDB-lite"/>
    </source>
</evidence>
<dbReference type="SUPFAM" id="SSF69318">
    <property type="entry name" value="Integrin alpha N-terminal domain"/>
    <property type="match status" value="1"/>
</dbReference>
<accession>A0A9E7DCN8</accession>
<organism evidence="4 5">
    <name type="scientific">Actinomyces graevenitzii</name>
    <dbReference type="NCBI Taxonomy" id="55565"/>
    <lineage>
        <taxon>Bacteria</taxon>
        <taxon>Bacillati</taxon>
        <taxon>Actinomycetota</taxon>
        <taxon>Actinomycetes</taxon>
        <taxon>Actinomycetales</taxon>
        <taxon>Actinomycetaceae</taxon>
        <taxon>Actinomyces</taxon>
    </lineage>
</organism>
<dbReference type="EMBL" id="CP097095">
    <property type="protein sequence ID" value="UQF80204.1"/>
    <property type="molecule type" value="Genomic_DNA"/>
</dbReference>
<evidence type="ECO:0000313" key="4">
    <source>
        <dbReference type="EMBL" id="UQF80204.1"/>
    </source>
</evidence>